<dbReference type="PANTHER" id="PTHR13610:SF9">
    <property type="entry name" value="FI06469P"/>
    <property type="match status" value="1"/>
</dbReference>
<dbReference type="InterPro" id="IPR025789">
    <property type="entry name" value="DOT1_dom"/>
</dbReference>
<keyword evidence="1 6" id="KW-0489">Methyltransferase</keyword>
<dbReference type="EMBL" id="PFWU01000045">
    <property type="protein sequence ID" value="PJA45282.1"/>
    <property type="molecule type" value="Genomic_DNA"/>
</dbReference>
<keyword evidence="2 6" id="KW-0808">Transferase</keyword>
<keyword evidence="4" id="KW-0812">Transmembrane</keyword>
<dbReference type="Proteomes" id="UP000229385">
    <property type="component" value="Unassembled WGS sequence"/>
</dbReference>
<keyword evidence="4" id="KW-1133">Transmembrane helix</keyword>
<dbReference type="InterPro" id="IPR029063">
    <property type="entry name" value="SAM-dependent_MTases_sf"/>
</dbReference>
<keyword evidence="3" id="KW-0949">S-adenosyl-L-methionine</keyword>
<dbReference type="GO" id="GO:0031151">
    <property type="term" value="F:histone H3K79 methyltransferase activity"/>
    <property type="evidence" value="ECO:0007669"/>
    <property type="project" value="InterPro"/>
</dbReference>
<feature type="transmembrane region" description="Helical" evidence="4">
    <location>
        <begin position="6"/>
        <end position="37"/>
    </location>
</feature>
<reference evidence="7" key="1">
    <citation type="submission" date="2017-09" db="EMBL/GenBank/DDBJ databases">
        <title>Depth-based differentiation of microbial function through sediment-hosted aquifers and enrichment of novel symbionts in the deep terrestrial subsurface.</title>
        <authorList>
            <person name="Probst A.J."/>
            <person name="Ladd B."/>
            <person name="Jarett J.K."/>
            <person name="Geller-Mcgrath D.E."/>
            <person name="Sieber C.M.K."/>
            <person name="Emerson J.B."/>
            <person name="Anantharaman K."/>
            <person name="Thomas B.C."/>
            <person name="Malmstrom R."/>
            <person name="Stieglmeier M."/>
            <person name="Klingl A."/>
            <person name="Woyke T."/>
            <person name="Ryan C.M."/>
            <person name="Banfield J.F."/>
        </authorList>
    </citation>
    <scope>NUCLEOTIDE SEQUENCE [LARGE SCALE GENOMIC DNA]</scope>
</reference>
<evidence type="ECO:0000313" key="6">
    <source>
        <dbReference type="EMBL" id="PJA45282.1"/>
    </source>
</evidence>
<dbReference type="GO" id="GO:0032259">
    <property type="term" value="P:methylation"/>
    <property type="evidence" value="ECO:0007669"/>
    <property type="project" value="UniProtKB-KW"/>
</dbReference>
<organism evidence="6 7">
    <name type="scientific">Candidatus Uhrbacteria bacterium CG_4_9_14_3_um_filter_50_9</name>
    <dbReference type="NCBI Taxonomy" id="1975035"/>
    <lineage>
        <taxon>Bacteria</taxon>
        <taxon>Candidatus Uhriibacteriota</taxon>
    </lineage>
</organism>
<dbReference type="InterPro" id="IPR026170">
    <property type="entry name" value="FAM173A/B"/>
</dbReference>
<protein>
    <submittedName>
        <fullName evidence="6">SAM-dependent methyltransferase</fullName>
    </submittedName>
</protein>
<evidence type="ECO:0000256" key="2">
    <source>
        <dbReference type="ARBA" id="ARBA00022679"/>
    </source>
</evidence>
<dbReference type="CDD" id="cd02440">
    <property type="entry name" value="AdoMet_MTases"/>
    <property type="match status" value="1"/>
</dbReference>
<feature type="domain" description="DOT1" evidence="5">
    <location>
        <begin position="46"/>
        <end position="123"/>
    </location>
</feature>
<dbReference type="AlphaFoldDB" id="A0A2M7XBS1"/>
<accession>A0A2M7XBS1</accession>
<evidence type="ECO:0000256" key="3">
    <source>
        <dbReference type="ARBA" id="ARBA00022691"/>
    </source>
</evidence>
<proteinExistence type="predicted"/>
<dbReference type="Pfam" id="PF08123">
    <property type="entry name" value="DOT1"/>
    <property type="match status" value="1"/>
</dbReference>
<keyword evidence="4" id="KW-0472">Membrane</keyword>
<evidence type="ECO:0000256" key="4">
    <source>
        <dbReference type="SAM" id="Phobius"/>
    </source>
</evidence>
<name>A0A2M7XBS1_9BACT</name>
<comment type="caution">
    <text evidence="6">The sequence shown here is derived from an EMBL/GenBank/DDBJ whole genome shotgun (WGS) entry which is preliminary data.</text>
</comment>
<dbReference type="SUPFAM" id="SSF53335">
    <property type="entry name" value="S-adenosyl-L-methionine-dependent methyltransferases"/>
    <property type="match status" value="1"/>
</dbReference>
<dbReference type="Gene3D" id="3.40.50.150">
    <property type="entry name" value="Vaccinia Virus protein VP39"/>
    <property type="match status" value="1"/>
</dbReference>
<evidence type="ECO:0000256" key="1">
    <source>
        <dbReference type="ARBA" id="ARBA00022603"/>
    </source>
</evidence>
<sequence length="179" mass="19755">MDFITFLFILAGALVIVLNIFAIIWFGGMLIPIFAFGGPYVPSSDERVKRMLQIAHITPNDIVIDLGSGDGKLLVAALEAGAKRAIGYEIHPGLAKFSQTKLARKGMRDRSRVFCKSMWKADLSDVTLVLLYQIPYAMGKLGDKLLSELPPGARVVSNAFEFPNWKPTKSEGDVHVYIK</sequence>
<evidence type="ECO:0000313" key="7">
    <source>
        <dbReference type="Proteomes" id="UP000229385"/>
    </source>
</evidence>
<evidence type="ECO:0000259" key="5">
    <source>
        <dbReference type="Pfam" id="PF08123"/>
    </source>
</evidence>
<dbReference type="PANTHER" id="PTHR13610">
    <property type="entry name" value="METHYLTRANSFERASE DOMAIN-CONTAINING PROTEIN"/>
    <property type="match status" value="1"/>
</dbReference>
<gene>
    <name evidence="6" type="ORF">CO174_04100</name>
</gene>